<comment type="caution">
    <text evidence="3">The sequence shown here is derived from an EMBL/GenBank/DDBJ whole genome shotgun (WGS) entry which is preliminary data.</text>
</comment>
<dbReference type="InterPro" id="IPR043129">
    <property type="entry name" value="ATPase_NBD"/>
</dbReference>
<dbReference type="Pfam" id="PF00814">
    <property type="entry name" value="TsaD"/>
    <property type="match status" value="1"/>
</dbReference>
<dbReference type="AlphaFoldDB" id="A0A9D1S1J1"/>
<dbReference type="Proteomes" id="UP000824151">
    <property type="component" value="Unassembled WGS sequence"/>
</dbReference>
<gene>
    <name evidence="3" type="primary">tsaB</name>
    <name evidence="3" type="ORF">H9871_01785</name>
</gene>
<evidence type="ECO:0000256" key="1">
    <source>
        <dbReference type="SAM" id="MobiDB-lite"/>
    </source>
</evidence>
<accession>A0A9D1S1J1</accession>
<dbReference type="EC" id="2.3.1.234" evidence="3"/>
<dbReference type="EMBL" id="DXGD01000066">
    <property type="protein sequence ID" value="HIW98853.1"/>
    <property type="molecule type" value="Genomic_DNA"/>
</dbReference>
<dbReference type="Gene3D" id="3.30.420.40">
    <property type="match status" value="2"/>
</dbReference>
<name>A0A9D1S1J1_9MICC</name>
<evidence type="ECO:0000313" key="4">
    <source>
        <dbReference type="Proteomes" id="UP000824151"/>
    </source>
</evidence>
<organism evidence="3 4">
    <name type="scientific">Candidatus Nesterenkonia stercoripullorum</name>
    <dbReference type="NCBI Taxonomy" id="2838701"/>
    <lineage>
        <taxon>Bacteria</taxon>
        <taxon>Bacillati</taxon>
        <taxon>Actinomycetota</taxon>
        <taxon>Actinomycetes</taxon>
        <taxon>Micrococcales</taxon>
        <taxon>Micrococcaceae</taxon>
        <taxon>Nesterenkonia</taxon>
    </lineage>
</organism>
<feature type="region of interest" description="Disordered" evidence="1">
    <location>
        <begin position="235"/>
        <end position="267"/>
    </location>
</feature>
<reference evidence="3" key="1">
    <citation type="journal article" date="2021" name="PeerJ">
        <title>Extensive microbial diversity within the chicken gut microbiome revealed by metagenomics and culture.</title>
        <authorList>
            <person name="Gilroy R."/>
            <person name="Ravi A."/>
            <person name="Getino M."/>
            <person name="Pursley I."/>
            <person name="Horton D.L."/>
            <person name="Alikhan N.F."/>
            <person name="Baker D."/>
            <person name="Gharbi K."/>
            <person name="Hall N."/>
            <person name="Watson M."/>
            <person name="Adriaenssens E.M."/>
            <person name="Foster-Nyarko E."/>
            <person name="Jarju S."/>
            <person name="Secka A."/>
            <person name="Antonio M."/>
            <person name="Oren A."/>
            <person name="Chaudhuri R.R."/>
            <person name="La Ragione R."/>
            <person name="Hildebrand F."/>
            <person name="Pallen M.J."/>
        </authorList>
    </citation>
    <scope>NUCLEOTIDE SEQUENCE</scope>
    <source>
        <strain evidence="3">ChiHejej3B27-3195</strain>
    </source>
</reference>
<dbReference type="SUPFAM" id="SSF53067">
    <property type="entry name" value="Actin-like ATPase domain"/>
    <property type="match status" value="2"/>
</dbReference>
<dbReference type="InterPro" id="IPR000905">
    <property type="entry name" value="Gcp-like_dom"/>
</dbReference>
<sequence length="267" mass="26813">MFLAIDSSAGASAALIDDGDVVASWSTRQTNTHAEVLAAAVEEVLAEGGLRGTGRGAGRDTADGGVPAGVVVGVGPGPFTGLRIGLALAQSLVCVWDVPLYGVCSLDSLAQRAIDAGVVQGKFAVATDARRREVYWASYRGVAAGSAEDAAAAYAQRRDGPHVGPAADVPAGSVVVGQGASLYPDELLGPDARLETGTWLPEAADLGLIAASALSAGRAEAVLLPPRPLYLRESDAQVPASMQRATTGAQNAAQSDAPTGVQSGAQA</sequence>
<dbReference type="NCBIfam" id="TIGR03725">
    <property type="entry name" value="T6A_YeaZ"/>
    <property type="match status" value="1"/>
</dbReference>
<keyword evidence="3" id="KW-0012">Acyltransferase</keyword>
<reference evidence="3" key="2">
    <citation type="submission" date="2021-04" db="EMBL/GenBank/DDBJ databases">
        <authorList>
            <person name="Gilroy R."/>
        </authorList>
    </citation>
    <scope>NUCLEOTIDE SEQUENCE</scope>
    <source>
        <strain evidence="3">ChiHejej3B27-3195</strain>
    </source>
</reference>
<evidence type="ECO:0000313" key="3">
    <source>
        <dbReference type="EMBL" id="HIW98853.1"/>
    </source>
</evidence>
<dbReference type="GO" id="GO:0002949">
    <property type="term" value="P:tRNA threonylcarbamoyladenosine modification"/>
    <property type="evidence" value="ECO:0007669"/>
    <property type="project" value="InterPro"/>
</dbReference>
<protein>
    <submittedName>
        <fullName evidence="3">tRNA (Adenosine(37)-N6)-threonylcarbamoyltransferase complex dimerization subunit type 1 TsaB</fullName>
        <ecNumber evidence="3">2.3.1.234</ecNumber>
    </submittedName>
</protein>
<feature type="domain" description="Gcp-like" evidence="2">
    <location>
        <begin position="69"/>
        <end position="145"/>
    </location>
</feature>
<dbReference type="InterPro" id="IPR022496">
    <property type="entry name" value="T6A_TsaB"/>
</dbReference>
<evidence type="ECO:0000259" key="2">
    <source>
        <dbReference type="Pfam" id="PF00814"/>
    </source>
</evidence>
<feature type="compositionally biased region" description="Polar residues" evidence="1">
    <location>
        <begin position="243"/>
        <end position="267"/>
    </location>
</feature>
<proteinExistence type="predicted"/>
<keyword evidence="3" id="KW-0808">Transferase</keyword>
<dbReference type="GO" id="GO:0061711">
    <property type="term" value="F:tRNA N(6)-L-threonylcarbamoyladenine synthase activity"/>
    <property type="evidence" value="ECO:0007669"/>
    <property type="project" value="UniProtKB-EC"/>
</dbReference>